<dbReference type="InterPro" id="IPR000277">
    <property type="entry name" value="Cys/Met-Metab_PyrdxlP-dep_enz"/>
</dbReference>
<dbReference type="FunCoup" id="A0A2V0NLT3">
    <property type="interactions" value="250"/>
</dbReference>
<comment type="catalytic activity">
    <reaction evidence="6">
        <text>O-phospho-L-homoserine + L-cysteine = L,L-cystathionine + phosphate</text>
        <dbReference type="Rhea" id="RHEA:80891"/>
        <dbReference type="ChEBI" id="CHEBI:35235"/>
        <dbReference type="ChEBI" id="CHEBI:43474"/>
        <dbReference type="ChEBI" id="CHEBI:57590"/>
        <dbReference type="ChEBI" id="CHEBI:58161"/>
        <dbReference type="EC" id="2.5.1.160"/>
    </reaction>
</comment>
<keyword evidence="11" id="KW-1185">Reference proteome</keyword>
<evidence type="ECO:0000256" key="7">
    <source>
        <dbReference type="ARBA" id="ARBA00093596"/>
    </source>
</evidence>
<dbReference type="PROSITE" id="PS00868">
    <property type="entry name" value="CYS_MET_METAB_PP"/>
    <property type="match status" value="1"/>
</dbReference>
<dbReference type="InterPro" id="IPR015422">
    <property type="entry name" value="PyrdxlP-dep_Trfase_small"/>
</dbReference>
<dbReference type="GO" id="GO:0019346">
    <property type="term" value="P:transsulfuration"/>
    <property type="evidence" value="ECO:0007669"/>
    <property type="project" value="InterPro"/>
</dbReference>
<dbReference type="Pfam" id="PF01053">
    <property type="entry name" value="Cys_Met_Meta_PP"/>
    <property type="match status" value="1"/>
</dbReference>
<comment type="catalytic activity">
    <reaction evidence="5">
        <text>O-succinyl-L-homoserine + L-cysteine = L,L-cystathionine + succinate + H(+)</text>
        <dbReference type="Rhea" id="RHEA:20397"/>
        <dbReference type="ChEBI" id="CHEBI:15378"/>
        <dbReference type="ChEBI" id="CHEBI:30031"/>
        <dbReference type="ChEBI" id="CHEBI:35235"/>
        <dbReference type="ChEBI" id="CHEBI:57661"/>
        <dbReference type="ChEBI" id="CHEBI:58161"/>
    </reaction>
</comment>
<dbReference type="GO" id="GO:0030170">
    <property type="term" value="F:pyridoxal phosphate binding"/>
    <property type="evidence" value="ECO:0007669"/>
    <property type="project" value="InterPro"/>
</dbReference>
<dbReference type="OrthoDB" id="3512640at2759"/>
<evidence type="ECO:0000256" key="4">
    <source>
        <dbReference type="ARBA" id="ARBA00060510"/>
    </source>
</evidence>
<dbReference type="STRING" id="307507.A0A2V0NLT3"/>
<dbReference type="InterPro" id="IPR015424">
    <property type="entry name" value="PyrdxlP-dep_Trfase"/>
</dbReference>
<name>A0A2V0NLT3_9CHLO</name>
<evidence type="ECO:0000256" key="5">
    <source>
        <dbReference type="ARBA" id="ARBA00093222"/>
    </source>
</evidence>
<evidence type="ECO:0000256" key="2">
    <source>
        <dbReference type="ARBA" id="ARBA00009077"/>
    </source>
</evidence>
<dbReference type="Gene3D" id="3.90.1150.10">
    <property type="entry name" value="Aspartate Aminotransferase, domain 1"/>
    <property type="match status" value="1"/>
</dbReference>
<reference evidence="10 11" key="1">
    <citation type="journal article" date="2018" name="Sci. Rep.">
        <title>Raphidocelis subcapitata (=Pseudokirchneriella subcapitata) provides an insight into genome evolution and environmental adaptations in the Sphaeropleales.</title>
        <authorList>
            <person name="Suzuki S."/>
            <person name="Yamaguchi H."/>
            <person name="Nakajima N."/>
            <person name="Kawachi M."/>
        </authorList>
    </citation>
    <scope>NUCLEOTIDE SEQUENCE [LARGE SCALE GENOMIC DNA]</scope>
    <source>
        <strain evidence="10 11">NIES-35</strain>
    </source>
</reference>
<dbReference type="InterPro" id="IPR054542">
    <property type="entry name" value="Cys_met_metab_PP"/>
</dbReference>
<dbReference type="GO" id="GO:0009086">
    <property type="term" value="P:methionine biosynthetic process"/>
    <property type="evidence" value="ECO:0007669"/>
    <property type="project" value="InterPro"/>
</dbReference>
<dbReference type="FunFam" id="3.90.1150.10:FF:000033">
    <property type="entry name" value="Cystathionine gamma-synthase"/>
    <property type="match status" value="1"/>
</dbReference>
<evidence type="ECO:0000313" key="11">
    <source>
        <dbReference type="Proteomes" id="UP000247498"/>
    </source>
</evidence>
<feature type="compositionally biased region" description="Basic and acidic residues" evidence="9">
    <location>
        <begin position="102"/>
        <end position="114"/>
    </location>
</feature>
<dbReference type="InterPro" id="IPR044639">
    <property type="entry name" value="CGS1/2"/>
</dbReference>
<accession>A0A2V0NLT3</accession>
<evidence type="ECO:0000256" key="1">
    <source>
        <dbReference type="ARBA" id="ARBA00001933"/>
    </source>
</evidence>
<comment type="caution">
    <text evidence="10">The sequence shown here is derived from an EMBL/GenBank/DDBJ whole genome shotgun (WGS) entry which is preliminary data.</text>
</comment>
<keyword evidence="3 8" id="KW-0663">Pyridoxal phosphate</keyword>
<dbReference type="EMBL" id="BDRX01000001">
    <property type="protein sequence ID" value="GBF87332.1"/>
    <property type="molecule type" value="Genomic_DNA"/>
</dbReference>
<dbReference type="InterPro" id="IPR015421">
    <property type="entry name" value="PyrdxlP-dep_Trfase_major"/>
</dbReference>
<dbReference type="CDD" id="cd00614">
    <property type="entry name" value="CGS_like"/>
    <property type="match status" value="1"/>
</dbReference>
<protein>
    <recommendedName>
        <fullName evidence="7">plant cystathionine gamma-synthase</fullName>
        <ecNumber evidence="7">2.5.1.160</ecNumber>
    </recommendedName>
</protein>
<evidence type="ECO:0000256" key="3">
    <source>
        <dbReference type="ARBA" id="ARBA00022898"/>
    </source>
</evidence>
<feature type="compositionally biased region" description="Gly residues" evidence="9">
    <location>
        <begin position="66"/>
        <end position="78"/>
    </location>
</feature>
<dbReference type="PANTHER" id="PTHR43379">
    <property type="entry name" value="CYSTATHIONINE GAMMA-SYNTHASE"/>
    <property type="match status" value="1"/>
</dbReference>
<dbReference type="Proteomes" id="UP000247498">
    <property type="component" value="Unassembled WGS sequence"/>
</dbReference>
<feature type="compositionally biased region" description="Low complexity" evidence="9">
    <location>
        <begin position="79"/>
        <end position="100"/>
    </location>
</feature>
<dbReference type="Gene3D" id="3.40.640.10">
    <property type="entry name" value="Type I PLP-dependent aspartate aminotransferase-like (Major domain)"/>
    <property type="match status" value="1"/>
</dbReference>
<dbReference type="EC" id="2.5.1.160" evidence="7"/>
<comment type="pathway">
    <text evidence="4">Amino-acid biosynthesis; L-methionine biosynthesis via de novo pathway; L-cystathionine from O-succinyl-L-homoserine: step 1/1.</text>
</comment>
<evidence type="ECO:0000256" key="9">
    <source>
        <dbReference type="SAM" id="MobiDB-lite"/>
    </source>
</evidence>
<organism evidence="10 11">
    <name type="scientific">Raphidocelis subcapitata</name>
    <dbReference type="NCBI Taxonomy" id="307507"/>
    <lineage>
        <taxon>Eukaryota</taxon>
        <taxon>Viridiplantae</taxon>
        <taxon>Chlorophyta</taxon>
        <taxon>core chlorophytes</taxon>
        <taxon>Chlorophyceae</taxon>
        <taxon>CS clade</taxon>
        <taxon>Sphaeropleales</taxon>
        <taxon>Selenastraceae</taxon>
        <taxon>Raphidocelis</taxon>
    </lineage>
</organism>
<comment type="cofactor">
    <cofactor evidence="1 8">
        <name>pyridoxal 5'-phosphate</name>
        <dbReference type="ChEBI" id="CHEBI:597326"/>
    </cofactor>
</comment>
<evidence type="ECO:0000313" key="10">
    <source>
        <dbReference type="EMBL" id="GBF87332.1"/>
    </source>
</evidence>
<dbReference type="FunFam" id="3.40.640.10:FF:000046">
    <property type="entry name" value="Cystathionine gamma-lyase"/>
    <property type="match status" value="1"/>
</dbReference>
<dbReference type="GO" id="GO:0009507">
    <property type="term" value="C:chloroplast"/>
    <property type="evidence" value="ECO:0007669"/>
    <property type="project" value="TreeGrafter"/>
</dbReference>
<comment type="similarity">
    <text evidence="2 8">Belongs to the trans-sulfuration enzymes family.</text>
</comment>
<feature type="compositionally biased region" description="Polar residues" evidence="9">
    <location>
        <begin position="54"/>
        <end position="63"/>
    </location>
</feature>
<dbReference type="SUPFAM" id="SSF53383">
    <property type="entry name" value="PLP-dependent transferases"/>
    <property type="match status" value="1"/>
</dbReference>
<evidence type="ECO:0000256" key="6">
    <source>
        <dbReference type="ARBA" id="ARBA00093261"/>
    </source>
</evidence>
<proteinExistence type="inferred from homology"/>
<dbReference type="GO" id="GO:0003962">
    <property type="term" value="F:cystathionine gamma-synthase activity"/>
    <property type="evidence" value="ECO:0007669"/>
    <property type="project" value="InterPro"/>
</dbReference>
<feature type="region of interest" description="Disordered" evidence="9">
    <location>
        <begin position="54"/>
        <end position="132"/>
    </location>
</feature>
<dbReference type="InParanoid" id="A0A2V0NLT3"/>
<sequence>MQAAFRRGHLAACGAADAPACASARAPRPPCLRAQTALPLRAVRFHKHRPTRLSVNADLQQQQPGAGAGAGTGTGGGARRAVAAGAAAASHAPPSTDAAALEQRKREERQHGHPEQQPPMRVGTAAVHGGELGPRARQGVADALTTPIVQTSTYTFKNTAELIAYQEGTHKSFEYGRYGNPTSRAAEEKIMAMEGAEDCLLSASGMCSATTMLLALVPAGGHIVTTTDCYRRTRQFIQTMLPKMGISCTVIDPSDLKSLARALEEHEVSLFFSESPTNPYLRCVDIPAVSKLCRAAGAVVCVDSTFATPVNQRALELGADLVIHSATKYLAGHNDVLAGAIAGRADLVETVRALHNILGGVIDPHAAYLLLRGMKTLDLRVERQNKSAFELARRLEAHPKISRVHYPGLASHVDHAIAAAQMTGFGGVVSFEVKGDLWKTAAFIDAVRLPYIAPSLGGVESLIEQPTVISYWDQGPEKRAEIGIKDNLVRFSVGVEAFEDIWADVEQALAQI</sequence>
<dbReference type="AlphaFoldDB" id="A0A2V0NLT3"/>
<dbReference type="PANTHER" id="PTHR43379:SF1">
    <property type="entry name" value="CYSTATHIONINE GAMMA-SYNTHASE 1, CHLOROPLASTIC-RELATED"/>
    <property type="match status" value="1"/>
</dbReference>
<gene>
    <name evidence="10" type="ORF">Rsub_00043</name>
</gene>
<evidence type="ECO:0000256" key="8">
    <source>
        <dbReference type="RuleBase" id="RU362118"/>
    </source>
</evidence>